<evidence type="ECO:0000256" key="2">
    <source>
        <dbReference type="ARBA" id="ARBA00009457"/>
    </source>
</evidence>
<dbReference type="PIRSF" id="PIRSF015840">
    <property type="entry name" value="DUF284_TM_euk"/>
    <property type="match status" value="1"/>
</dbReference>
<comment type="similarity">
    <text evidence="2 6">Belongs to the CDC50/LEM3 family.</text>
</comment>
<comment type="subcellular location">
    <subcellularLocation>
        <location evidence="1">Membrane</location>
        <topology evidence="1">Multi-pass membrane protein</topology>
    </subcellularLocation>
</comment>
<name>A0A6P8I0U1_ACTTE</name>
<dbReference type="Proteomes" id="UP000515163">
    <property type="component" value="Unplaced"/>
</dbReference>
<organism evidence="8 10">
    <name type="scientific">Actinia tenebrosa</name>
    <name type="common">Australian red waratah sea anemone</name>
    <dbReference type="NCBI Taxonomy" id="6105"/>
    <lineage>
        <taxon>Eukaryota</taxon>
        <taxon>Metazoa</taxon>
        <taxon>Cnidaria</taxon>
        <taxon>Anthozoa</taxon>
        <taxon>Hexacorallia</taxon>
        <taxon>Actiniaria</taxon>
        <taxon>Actiniidae</taxon>
        <taxon>Actinia</taxon>
    </lineage>
</organism>
<evidence type="ECO:0000313" key="10">
    <source>
        <dbReference type="RefSeq" id="XP_031561348.1"/>
    </source>
</evidence>
<feature type="transmembrane region" description="Helical" evidence="7">
    <location>
        <begin position="314"/>
        <end position="336"/>
    </location>
</feature>
<dbReference type="RefSeq" id="XP_031561347.1">
    <property type="nucleotide sequence ID" value="XM_031705487.1"/>
</dbReference>
<protein>
    <submittedName>
        <fullName evidence="9 10">Cell cycle control protein 50A-like isoform X1</fullName>
    </submittedName>
</protein>
<evidence type="ECO:0000313" key="9">
    <source>
        <dbReference type="RefSeq" id="XP_031561347.1"/>
    </source>
</evidence>
<evidence type="ECO:0000313" key="8">
    <source>
        <dbReference type="Proteomes" id="UP000515163"/>
    </source>
</evidence>
<dbReference type="GO" id="GO:0005794">
    <property type="term" value="C:Golgi apparatus"/>
    <property type="evidence" value="ECO:0007669"/>
    <property type="project" value="TreeGrafter"/>
</dbReference>
<keyword evidence="4 7" id="KW-1133">Transmembrane helix</keyword>
<dbReference type="KEGG" id="aten:116297285"/>
<evidence type="ECO:0000256" key="4">
    <source>
        <dbReference type="ARBA" id="ARBA00022989"/>
    </source>
</evidence>
<dbReference type="GO" id="GO:0005886">
    <property type="term" value="C:plasma membrane"/>
    <property type="evidence" value="ECO:0007669"/>
    <property type="project" value="TreeGrafter"/>
</dbReference>
<evidence type="ECO:0000313" key="11">
    <source>
        <dbReference type="RefSeq" id="XP_031561349.1"/>
    </source>
</evidence>
<dbReference type="PANTHER" id="PTHR10926:SF0">
    <property type="entry name" value="CDC50, ISOFORM A"/>
    <property type="match status" value="1"/>
</dbReference>
<sequence>MAERSSERTASRKPSDTAFKQQRLKAWQPILTASTALPVFFVVGFVFVPIGIVLLVASDGVQERSIEYTHCNSSQTNKGCDEFFHEVNNSGKTCTCEMSFKLSSDYSGNVFIYYGLSNFYQNHRRYVRSRDDLQLNGQLQQSVNKDCAPFDKNSSGTSTAPCGAIANSLFNDTFELSYMKSPGTKVPVPLTDKNIAWESDRTVKFKNPSGDLKDAFSKYSKPRDWQKPVYELDPSDKNDNGFLNQDFIIWMRTAAFSTFRKLYRKVVLEKDFKDGLPKGTYVVKINYNYPVTRFDGEKRVIISTTSWIGGKNPFLGVAYITVGVLCIVLGICFLIIHIKFGKRYPTVTHRFDRVLEDCDSEELRRVGLTTSRPTP</sequence>
<dbReference type="AlphaFoldDB" id="A0A6P8I0U1"/>
<gene>
    <name evidence="9 10 11" type="primary">LOC116297285</name>
</gene>
<dbReference type="OrthoDB" id="340608at2759"/>
<dbReference type="RefSeq" id="XP_031561348.1">
    <property type="nucleotide sequence ID" value="XM_031705488.1"/>
</dbReference>
<accession>A0A6P8I0U1</accession>
<keyword evidence="8" id="KW-1185">Reference proteome</keyword>
<dbReference type="GO" id="GO:0005783">
    <property type="term" value="C:endoplasmic reticulum"/>
    <property type="evidence" value="ECO:0007669"/>
    <property type="project" value="TreeGrafter"/>
</dbReference>
<dbReference type="InterPro" id="IPR005045">
    <property type="entry name" value="CDC50/LEM3_fam"/>
</dbReference>
<dbReference type="GeneID" id="116297285"/>
<dbReference type="PANTHER" id="PTHR10926">
    <property type="entry name" value="CELL CYCLE CONTROL PROTEIN 50"/>
    <property type="match status" value="1"/>
</dbReference>
<evidence type="ECO:0000256" key="5">
    <source>
        <dbReference type="ARBA" id="ARBA00023136"/>
    </source>
</evidence>
<evidence type="ECO:0000256" key="3">
    <source>
        <dbReference type="ARBA" id="ARBA00022692"/>
    </source>
</evidence>
<dbReference type="RefSeq" id="XP_031561349.1">
    <property type="nucleotide sequence ID" value="XM_031705489.1"/>
</dbReference>
<evidence type="ECO:0000256" key="7">
    <source>
        <dbReference type="SAM" id="Phobius"/>
    </source>
</evidence>
<evidence type="ECO:0000256" key="1">
    <source>
        <dbReference type="ARBA" id="ARBA00004141"/>
    </source>
</evidence>
<reference evidence="9 10" key="1">
    <citation type="submission" date="2025-04" db="UniProtKB">
        <authorList>
            <consortium name="RefSeq"/>
        </authorList>
    </citation>
    <scope>IDENTIFICATION</scope>
    <source>
        <tissue evidence="9 10">Tentacle</tissue>
    </source>
</reference>
<evidence type="ECO:0000256" key="6">
    <source>
        <dbReference type="PIRNR" id="PIRNR015840"/>
    </source>
</evidence>
<dbReference type="Pfam" id="PF03381">
    <property type="entry name" value="CDC50"/>
    <property type="match status" value="1"/>
</dbReference>
<proteinExistence type="inferred from homology"/>
<feature type="transmembrane region" description="Helical" evidence="7">
    <location>
        <begin position="30"/>
        <end position="57"/>
    </location>
</feature>
<keyword evidence="3 7" id="KW-0812">Transmembrane</keyword>
<keyword evidence="5 6" id="KW-0472">Membrane</keyword>